<gene>
    <name evidence="2" type="ORF">BMF94_3821</name>
</gene>
<keyword evidence="3" id="KW-1185">Reference proteome</keyword>
<feature type="region of interest" description="Disordered" evidence="1">
    <location>
        <begin position="231"/>
        <end position="311"/>
    </location>
</feature>
<sequence>MSLLATPRADAWSSSQPFPLVTAGSPSKNSGSPPRSHQAGPRSNAATSKLFIPPKKVNLKQRLGEKRRHEDAEGSGRNAKEARTSLAQPRLGFKQPPPPPPIVQKGQPSLAQIPAESTEPPTRGKPDLKKTPKWTLQEEVRLRKLILSKAGLDSSKASLTDLELLGDRKVFPADNLYWRQIEADFSAAHAPGAGTPRSYRALYARYSKELLPRDAAALAKRREQVASSLVASDLSASAEKPASTQSLCSEPSGRPSSDSAATAAGRGDAAPHGTADPRHDVAPVSPSQPPEAGIFRLLNDATGPPSRDSTVETYQAVESSVAATCGRAAESAAGGGTTAQQQAVPLASKPRLPPISTVTGLIHPAASTASRQSATASLLRESFRAGRPMQPVHEEAALRANAASTSAPQVHRDETSALPVPALIASRPSVPIPTVRHSSIPGALPPQTHPHTAAHPHLAQWDAFVSRMALCGVPIEQIAQIFGWGVPAVQAAVRRHVAVFSAAPREASNSAAPAFRQAIPSLPSQQLRSTTLPSLHIMRALESASGNPTSVPMERRFSLPPPYTGRARSAPQTPLAGPDSHVAQAVTLSVVTSAPDGVVDPAPAATLAAVDSLRLSPPPPPPRTVRDLHAVQQDAATQLPPLELKLESWRSFDRGMEGLKRFLALRKGEKRPNEDRERAAL</sequence>
<evidence type="ECO:0000313" key="3">
    <source>
        <dbReference type="Proteomes" id="UP000237144"/>
    </source>
</evidence>
<dbReference type="Proteomes" id="UP000237144">
    <property type="component" value="Unassembled WGS sequence"/>
</dbReference>
<feature type="region of interest" description="Disordered" evidence="1">
    <location>
        <begin position="332"/>
        <end position="351"/>
    </location>
</feature>
<organism evidence="2 3">
    <name type="scientific">Rhodotorula taiwanensis</name>
    <dbReference type="NCBI Taxonomy" id="741276"/>
    <lineage>
        <taxon>Eukaryota</taxon>
        <taxon>Fungi</taxon>
        <taxon>Dikarya</taxon>
        <taxon>Basidiomycota</taxon>
        <taxon>Pucciniomycotina</taxon>
        <taxon>Microbotryomycetes</taxon>
        <taxon>Sporidiobolales</taxon>
        <taxon>Sporidiobolaceae</taxon>
        <taxon>Rhodotorula</taxon>
    </lineage>
</organism>
<accession>A0A2S5B8M5</accession>
<comment type="caution">
    <text evidence="2">The sequence shown here is derived from an EMBL/GenBank/DDBJ whole genome shotgun (WGS) entry which is preliminary data.</text>
</comment>
<name>A0A2S5B8M5_9BASI</name>
<feature type="compositionally biased region" description="Basic and acidic residues" evidence="1">
    <location>
        <begin position="62"/>
        <end position="83"/>
    </location>
</feature>
<feature type="compositionally biased region" description="Polar residues" evidence="1">
    <location>
        <begin position="24"/>
        <end position="35"/>
    </location>
</feature>
<reference evidence="2 3" key="1">
    <citation type="journal article" date="2018" name="Front. Microbiol.">
        <title>Prospects for Fungal Bioremediation of Acidic Radioactive Waste Sites: Characterization and Genome Sequence of Rhodotorula taiwanensis MD1149.</title>
        <authorList>
            <person name="Tkavc R."/>
            <person name="Matrosova V.Y."/>
            <person name="Grichenko O.E."/>
            <person name="Gostincar C."/>
            <person name="Volpe R.P."/>
            <person name="Klimenkova P."/>
            <person name="Gaidamakova E.K."/>
            <person name="Zhou C.E."/>
            <person name="Stewart B.J."/>
            <person name="Lyman M.G."/>
            <person name="Malfatti S.A."/>
            <person name="Rubinfeld B."/>
            <person name="Courtot M."/>
            <person name="Singh J."/>
            <person name="Dalgard C.L."/>
            <person name="Hamilton T."/>
            <person name="Frey K.G."/>
            <person name="Gunde-Cimerman N."/>
            <person name="Dugan L."/>
            <person name="Daly M.J."/>
        </authorList>
    </citation>
    <scope>NUCLEOTIDE SEQUENCE [LARGE SCALE GENOMIC DNA]</scope>
    <source>
        <strain evidence="2 3">MD1149</strain>
    </source>
</reference>
<proteinExistence type="predicted"/>
<evidence type="ECO:0000256" key="1">
    <source>
        <dbReference type="SAM" id="MobiDB-lite"/>
    </source>
</evidence>
<protein>
    <submittedName>
        <fullName evidence="2">Uncharacterized protein</fullName>
    </submittedName>
</protein>
<dbReference type="AlphaFoldDB" id="A0A2S5B8M5"/>
<feature type="compositionally biased region" description="Low complexity" evidence="1">
    <location>
        <begin position="256"/>
        <end position="270"/>
    </location>
</feature>
<evidence type="ECO:0000313" key="2">
    <source>
        <dbReference type="EMBL" id="POY73128.1"/>
    </source>
</evidence>
<feature type="compositionally biased region" description="Basic and acidic residues" evidence="1">
    <location>
        <begin position="122"/>
        <end position="134"/>
    </location>
</feature>
<dbReference type="EMBL" id="PJQD01000040">
    <property type="protein sequence ID" value="POY73128.1"/>
    <property type="molecule type" value="Genomic_DNA"/>
</dbReference>
<feature type="region of interest" description="Disordered" evidence="1">
    <location>
        <begin position="1"/>
        <end position="134"/>
    </location>
</feature>